<dbReference type="InterPro" id="IPR016432">
    <property type="entry name" value="RNP4"/>
</dbReference>
<evidence type="ECO:0000256" key="3">
    <source>
        <dbReference type="ARBA" id="ARBA00022722"/>
    </source>
</evidence>
<keyword evidence="2 8" id="KW-0819">tRNA processing</keyword>
<dbReference type="RefSeq" id="WP_021054176.1">
    <property type="nucleotide sequence ID" value="NZ_KE356561.1"/>
</dbReference>
<comment type="subunit">
    <text evidence="8">Consists of a catalytic RNA component and at least 4-5 protein subunits.</text>
</comment>
<dbReference type="GO" id="GO:0005737">
    <property type="term" value="C:cytoplasm"/>
    <property type="evidence" value="ECO:0007669"/>
    <property type="project" value="UniProtKB-SubCell"/>
</dbReference>
<comment type="catalytic activity">
    <reaction evidence="8">
        <text>Endonucleolytic cleavage of RNA, removing 5'-extranucleotides from tRNA precursor.</text>
        <dbReference type="EC" id="3.1.26.5"/>
    </reaction>
</comment>
<dbReference type="eggNOG" id="arCOG04345">
    <property type="taxonomic scope" value="Archaea"/>
</dbReference>
<evidence type="ECO:0000256" key="5">
    <source>
        <dbReference type="ARBA" id="ARBA00022759"/>
    </source>
</evidence>
<comment type="subcellular location">
    <subcellularLocation>
        <location evidence="8">Cytoplasm</location>
    </subcellularLocation>
</comment>
<feature type="binding site" evidence="8">
    <location>
        <position position="83"/>
    </location>
    <ligand>
        <name>Zn(2+)</name>
        <dbReference type="ChEBI" id="CHEBI:29105"/>
    </ligand>
</feature>
<keyword evidence="3 8" id="KW-0540">Nuclease</keyword>
<feature type="binding site" evidence="8">
    <location>
        <position position="57"/>
    </location>
    <ligand>
        <name>Zn(2+)</name>
        <dbReference type="ChEBI" id="CHEBI:29105"/>
    </ligand>
</feature>
<dbReference type="GO" id="GO:0008270">
    <property type="term" value="F:zinc ion binding"/>
    <property type="evidence" value="ECO:0007669"/>
    <property type="project" value="UniProtKB-UniRule"/>
</dbReference>
<feature type="binding site" evidence="8">
    <location>
        <position position="54"/>
    </location>
    <ligand>
        <name>Zn(2+)</name>
        <dbReference type="ChEBI" id="CHEBI:29105"/>
    </ligand>
</feature>
<keyword evidence="7 8" id="KW-0862">Zinc</keyword>
<dbReference type="HOGENOM" id="CLU_079140_3_0_2"/>
<dbReference type="EC" id="3.1.26.5" evidence="8"/>
<evidence type="ECO:0000256" key="2">
    <source>
        <dbReference type="ARBA" id="ARBA00022694"/>
    </source>
</evidence>
<evidence type="ECO:0000256" key="7">
    <source>
        <dbReference type="ARBA" id="ARBA00022833"/>
    </source>
</evidence>
<dbReference type="GO" id="GO:0030677">
    <property type="term" value="C:ribonuclease P complex"/>
    <property type="evidence" value="ECO:0007669"/>
    <property type="project" value="UniProtKB-UniRule"/>
</dbReference>
<dbReference type="AlphaFoldDB" id="U1NCM4"/>
<dbReference type="STRING" id="1238425.J07HQW2_01122"/>
<accession>U1NCM4</accession>
<dbReference type="EMBL" id="KE356561">
    <property type="protein sequence ID" value="ERG94685.1"/>
    <property type="molecule type" value="Genomic_DNA"/>
</dbReference>
<comment type="similarity">
    <text evidence="8">Belongs to the eukaryotic/archaeal RNase P protein component 4 family.</text>
</comment>
<dbReference type="Gene3D" id="1.20.5.420">
    <property type="entry name" value="Immunoglobulin FC, subunit C"/>
    <property type="match status" value="1"/>
</dbReference>
<evidence type="ECO:0000256" key="6">
    <source>
        <dbReference type="ARBA" id="ARBA00022801"/>
    </source>
</evidence>
<proteinExistence type="inferred from homology"/>
<feature type="binding site" evidence="8">
    <location>
        <position position="80"/>
    </location>
    <ligand>
        <name>Zn(2+)</name>
        <dbReference type="ChEBI" id="CHEBI:29105"/>
    </ligand>
</feature>
<reference evidence="9 10" key="1">
    <citation type="journal article" date="2013" name="PLoS ONE">
        <title>Assembly-driven community genomics of a hypersaline microbial ecosystem.</title>
        <authorList>
            <person name="Podell S."/>
            <person name="Ugalde J.A."/>
            <person name="Narasingarao P."/>
            <person name="Banfield J.F."/>
            <person name="Heidelberg K.B."/>
            <person name="Allen E.E."/>
        </authorList>
    </citation>
    <scope>NUCLEOTIDE SEQUENCE [LARGE SCALE GENOMIC DNA]</scope>
    <source>
        <strain evidence="10">J07HQW2</strain>
    </source>
</reference>
<gene>
    <name evidence="8" type="primary">rnp4</name>
    <name evidence="9" type="ORF">J07HQW2_01122</name>
</gene>
<dbReference type="InterPro" id="IPR007175">
    <property type="entry name" value="Rpr2/Snm1/Rpp21"/>
</dbReference>
<evidence type="ECO:0000313" key="9">
    <source>
        <dbReference type="EMBL" id="ERG94685.1"/>
    </source>
</evidence>
<comment type="function">
    <text evidence="8">Part of ribonuclease P, a protein complex that generates mature tRNA molecules by cleaving their 5'-ends.</text>
</comment>
<sequence>MDIPAERIERLHALAREAMATGKKARARSYVQLAKRIGERNRISLPHQFRRFSCDSCDIYLRPGKTARVRLQPGRVVIRCLECGSTKRYPHE</sequence>
<dbReference type="GO" id="GO:0004526">
    <property type="term" value="F:ribonuclease P activity"/>
    <property type="evidence" value="ECO:0007669"/>
    <property type="project" value="UniProtKB-UniRule"/>
</dbReference>
<keyword evidence="5 8" id="KW-0255">Endonuclease</keyword>
<evidence type="ECO:0000256" key="4">
    <source>
        <dbReference type="ARBA" id="ARBA00022723"/>
    </source>
</evidence>
<dbReference type="HAMAP" id="MF_00757">
    <property type="entry name" value="RNase_P_4"/>
    <property type="match status" value="1"/>
</dbReference>
<protein>
    <recommendedName>
        <fullName evidence="8">Ribonuclease P protein component 4</fullName>
        <shortName evidence="8">RNase P component 4</shortName>
        <ecNumber evidence="8">3.1.26.5</ecNumber>
    </recommendedName>
    <alternativeName>
        <fullName evidence="8">Rpp21</fullName>
    </alternativeName>
</protein>
<evidence type="ECO:0000256" key="1">
    <source>
        <dbReference type="ARBA" id="ARBA00022490"/>
    </source>
</evidence>
<dbReference type="PANTHER" id="PTHR14742">
    <property type="entry name" value="RIBONUCLEASE P SUBUNIT P21"/>
    <property type="match status" value="1"/>
</dbReference>
<keyword evidence="1 8" id="KW-0963">Cytoplasm</keyword>
<keyword evidence="6 8" id="KW-0378">Hydrolase</keyword>
<evidence type="ECO:0000313" key="10">
    <source>
        <dbReference type="Proteomes" id="UP000030710"/>
    </source>
</evidence>
<keyword evidence="4 8" id="KW-0479">Metal-binding</keyword>
<dbReference type="PIRSF" id="PIRSF004878">
    <property type="entry name" value="RNase_P_4"/>
    <property type="match status" value="1"/>
</dbReference>
<dbReference type="Gene3D" id="6.20.50.20">
    <property type="match status" value="1"/>
</dbReference>
<dbReference type="Proteomes" id="UP000030710">
    <property type="component" value="Unassembled WGS sequence"/>
</dbReference>
<dbReference type="Pfam" id="PF04032">
    <property type="entry name" value="Rpr2"/>
    <property type="match status" value="1"/>
</dbReference>
<name>U1NCM4_9EURY</name>
<dbReference type="GO" id="GO:0001682">
    <property type="term" value="P:tRNA 5'-leader removal"/>
    <property type="evidence" value="ECO:0007669"/>
    <property type="project" value="UniProtKB-UniRule"/>
</dbReference>
<dbReference type="PANTHER" id="PTHR14742:SF0">
    <property type="entry name" value="RIBONUCLEASE P PROTEIN SUBUNIT P21"/>
    <property type="match status" value="1"/>
</dbReference>
<evidence type="ECO:0000256" key="8">
    <source>
        <dbReference type="HAMAP-Rule" id="MF_00757"/>
    </source>
</evidence>
<comment type="cofactor">
    <cofactor evidence="8">
        <name>Zn(2+)</name>
        <dbReference type="ChEBI" id="CHEBI:29105"/>
    </cofactor>
    <text evidence="8">Binds 1 zinc ion per subunit.</text>
</comment>
<organism evidence="9 10">
    <name type="scientific">Haloquadratum walsbyi J07HQW2</name>
    <dbReference type="NCBI Taxonomy" id="1238425"/>
    <lineage>
        <taxon>Archaea</taxon>
        <taxon>Methanobacteriati</taxon>
        <taxon>Methanobacteriota</taxon>
        <taxon>Stenosarchaea group</taxon>
        <taxon>Halobacteria</taxon>
        <taxon>Halobacteriales</taxon>
        <taxon>Haloferacaceae</taxon>
        <taxon>Haloquadratum</taxon>
    </lineage>
</organism>